<accession>A0A0R1H1L6</accession>
<keyword evidence="1" id="KW-0079">Bacteriocin immunity</keyword>
<evidence type="ECO:0008006" key="4">
    <source>
        <dbReference type="Google" id="ProtNLM"/>
    </source>
</evidence>
<dbReference type="EMBL" id="AZDA01000016">
    <property type="protein sequence ID" value="KRK40341.1"/>
    <property type="molecule type" value="Genomic_DNA"/>
</dbReference>
<dbReference type="AlphaFoldDB" id="A0A0R1H1L6"/>
<dbReference type="STRING" id="1423726.FC07_GL000972"/>
<dbReference type="PATRIC" id="fig|1423726.3.peg.1005"/>
<name>A0A0R1H1L6_9LACO</name>
<evidence type="ECO:0000313" key="3">
    <source>
        <dbReference type="Proteomes" id="UP000051461"/>
    </source>
</evidence>
<dbReference type="RefSeq" id="WP_057903644.1">
    <property type="nucleotide sequence ID" value="NZ_AZDA01000016.1"/>
</dbReference>
<keyword evidence="3" id="KW-1185">Reference proteome</keyword>
<dbReference type="Pfam" id="PF08951">
    <property type="entry name" value="EntA_Immun"/>
    <property type="match status" value="1"/>
</dbReference>
<evidence type="ECO:0000313" key="2">
    <source>
        <dbReference type="EMBL" id="KRK40341.1"/>
    </source>
</evidence>
<reference evidence="2 3" key="1">
    <citation type="journal article" date="2015" name="Genome Announc.">
        <title>Expanding the biotechnology potential of lactobacilli through comparative genomics of 213 strains and associated genera.</title>
        <authorList>
            <person name="Sun Z."/>
            <person name="Harris H.M."/>
            <person name="McCann A."/>
            <person name="Guo C."/>
            <person name="Argimon S."/>
            <person name="Zhang W."/>
            <person name="Yang X."/>
            <person name="Jeffery I.B."/>
            <person name="Cooney J.C."/>
            <person name="Kagawa T.F."/>
            <person name="Liu W."/>
            <person name="Song Y."/>
            <person name="Salvetti E."/>
            <person name="Wrobel A."/>
            <person name="Rasinkangas P."/>
            <person name="Parkhill J."/>
            <person name="Rea M.C."/>
            <person name="O'Sullivan O."/>
            <person name="Ritari J."/>
            <person name="Douillard F.P."/>
            <person name="Paul Ross R."/>
            <person name="Yang R."/>
            <person name="Briner A.E."/>
            <person name="Felis G.E."/>
            <person name="de Vos W.M."/>
            <person name="Barrangou R."/>
            <person name="Klaenhammer T.R."/>
            <person name="Caufield P.W."/>
            <person name="Cui Y."/>
            <person name="Zhang H."/>
            <person name="O'Toole P.W."/>
        </authorList>
    </citation>
    <scope>NUCLEOTIDE SEQUENCE [LARGE SCALE GENOMIC DNA]</scope>
    <source>
        <strain evidence="2 3">DSM 20003</strain>
    </source>
</reference>
<dbReference type="InterPro" id="IPR015046">
    <property type="entry name" value="LciA_Immunity-like"/>
</dbReference>
<proteinExistence type="predicted"/>
<gene>
    <name evidence="2" type="ORF">FC07_GL000972</name>
</gene>
<sequence length="120" mass="13998">MGTSQTEAWRVTARQTIHALYQLLAQRPDQTAALLDIRDVLLQVYRKLETSKRPEIWVNRLINYIRNAAIKDHIYFPKEQEALMLVLGEIGQKAGFNGQYRADFSDKSQFYSLTETMPRH</sequence>
<dbReference type="Gene3D" id="1.20.1440.50">
    <property type="entry name" value="Ta0600-like"/>
    <property type="match status" value="1"/>
</dbReference>
<organism evidence="2 3">
    <name type="scientific">Loigolactobacillus bifermentans DSM 20003</name>
    <dbReference type="NCBI Taxonomy" id="1423726"/>
    <lineage>
        <taxon>Bacteria</taxon>
        <taxon>Bacillati</taxon>
        <taxon>Bacillota</taxon>
        <taxon>Bacilli</taxon>
        <taxon>Lactobacillales</taxon>
        <taxon>Lactobacillaceae</taxon>
        <taxon>Loigolactobacillus</taxon>
    </lineage>
</organism>
<comment type="caution">
    <text evidence="2">The sequence shown here is derived from an EMBL/GenBank/DDBJ whole genome shotgun (WGS) entry which is preliminary data.</text>
</comment>
<protein>
    <recommendedName>
        <fullName evidence="4">Bacteriocin immunity protein</fullName>
    </recommendedName>
</protein>
<dbReference type="Proteomes" id="UP000051461">
    <property type="component" value="Unassembled WGS sequence"/>
</dbReference>
<dbReference type="GO" id="GO:0030153">
    <property type="term" value="P:bacteriocin immunity"/>
    <property type="evidence" value="ECO:0007669"/>
    <property type="project" value="UniProtKB-KW"/>
</dbReference>
<evidence type="ECO:0000256" key="1">
    <source>
        <dbReference type="ARBA" id="ARBA00023025"/>
    </source>
</evidence>
<dbReference type="OrthoDB" id="1907362at2"/>
<dbReference type="SUPFAM" id="SSF109797">
    <property type="entry name" value="Bacteriocin immunity protein-like"/>
    <property type="match status" value="1"/>
</dbReference>
<dbReference type="InterPro" id="IPR023130">
    <property type="entry name" value="Ta0600-like_sf"/>
</dbReference>